<evidence type="ECO:0000256" key="8">
    <source>
        <dbReference type="ARBA" id="ARBA00022908"/>
    </source>
</evidence>
<dbReference type="SUPFAM" id="SSF53098">
    <property type="entry name" value="Ribonuclease H-like"/>
    <property type="match status" value="1"/>
</dbReference>
<dbReference type="GO" id="GO:0006508">
    <property type="term" value="P:proteolysis"/>
    <property type="evidence" value="ECO:0007669"/>
    <property type="project" value="InterPro"/>
</dbReference>
<keyword evidence="5" id="KW-0378">Hydrolase</keyword>
<keyword evidence="4" id="KW-0255">Endonuclease</keyword>
<name>A0A8S3VJE7_MYTED</name>
<dbReference type="PROSITE" id="PS50994">
    <property type="entry name" value="INTEGRASE"/>
    <property type="match status" value="1"/>
</dbReference>
<keyword evidence="9" id="KW-0695">RNA-directed DNA polymerase</keyword>
<evidence type="ECO:0000256" key="10">
    <source>
        <dbReference type="ARBA" id="ARBA00023268"/>
    </source>
</evidence>
<evidence type="ECO:0000256" key="7">
    <source>
        <dbReference type="ARBA" id="ARBA00022884"/>
    </source>
</evidence>
<dbReference type="InterPro" id="IPR001584">
    <property type="entry name" value="Integrase_cat-core"/>
</dbReference>
<dbReference type="Gene3D" id="3.10.10.10">
    <property type="entry name" value="HIV Type 1 Reverse Transcriptase, subunit A, domain 1"/>
    <property type="match status" value="1"/>
</dbReference>
<dbReference type="CDD" id="cd09274">
    <property type="entry name" value="RNase_HI_RT_Ty3"/>
    <property type="match status" value="1"/>
</dbReference>
<keyword evidence="1" id="KW-0808">Transferase</keyword>
<dbReference type="InterPro" id="IPR021109">
    <property type="entry name" value="Peptidase_aspartic_dom_sf"/>
</dbReference>
<dbReference type="InterPro" id="IPR043128">
    <property type="entry name" value="Rev_trsase/Diguanyl_cyclase"/>
</dbReference>
<gene>
    <name evidence="14" type="ORF">MEDL_66343</name>
</gene>
<dbReference type="PANTHER" id="PTHR37984">
    <property type="entry name" value="PROTEIN CBG26694"/>
    <property type="match status" value="1"/>
</dbReference>
<organism evidence="14 15">
    <name type="scientific">Mytilus edulis</name>
    <name type="common">Blue mussel</name>
    <dbReference type="NCBI Taxonomy" id="6550"/>
    <lineage>
        <taxon>Eukaryota</taxon>
        <taxon>Metazoa</taxon>
        <taxon>Spiralia</taxon>
        <taxon>Lophotrochozoa</taxon>
        <taxon>Mollusca</taxon>
        <taxon>Bivalvia</taxon>
        <taxon>Autobranchia</taxon>
        <taxon>Pteriomorphia</taxon>
        <taxon>Mytilida</taxon>
        <taxon>Mytiloidea</taxon>
        <taxon>Mytilidae</taxon>
        <taxon>Mytilinae</taxon>
        <taxon>Mytilus</taxon>
    </lineage>
</organism>
<keyword evidence="10" id="KW-0511">Multifunctional enzyme</keyword>
<dbReference type="InterPro" id="IPR041577">
    <property type="entry name" value="RT_RNaseH_2"/>
</dbReference>
<evidence type="ECO:0000256" key="3">
    <source>
        <dbReference type="ARBA" id="ARBA00022722"/>
    </source>
</evidence>
<feature type="region of interest" description="Disordered" evidence="11">
    <location>
        <begin position="946"/>
        <end position="969"/>
    </location>
</feature>
<dbReference type="GO" id="GO:0015074">
    <property type="term" value="P:DNA integration"/>
    <property type="evidence" value="ECO:0007669"/>
    <property type="project" value="UniProtKB-KW"/>
</dbReference>
<dbReference type="Gene3D" id="3.30.420.10">
    <property type="entry name" value="Ribonuclease H-like superfamily/Ribonuclease H"/>
    <property type="match status" value="1"/>
</dbReference>
<keyword evidence="6" id="KW-0460">Magnesium</keyword>
<dbReference type="Pfam" id="PF00078">
    <property type="entry name" value="RVT_1"/>
    <property type="match status" value="1"/>
</dbReference>
<protein>
    <recommendedName>
        <fullName evidence="16">Endonuclease</fullName>
    </recommendedName>
</protein>
<sequence>MTLYTGENDVITSSENDSGTDSFISSDSKFLYLTVRFDSLKVSALVDTGSSVNIISEQLYDSLPYSKKSDFNADVRESIVLANSQKIEVVGTAYVQMNISRANHRVFTYILKMSSHPIILGTNYLIANKMVIDFSEMSAVPKTSNVYCTKRTTILPHTETIIWGKVPSNIYYGKQGICTSSKYIVSRGLVISKGVVSVSKGRLIPIKILNPNSCSIDLYKGKTLAMFDEITSEHSLLPFNDTTDHCVQNVNLINDTNSVNSKSDPVRLDSTVQSENNNTFNSEITDFIANFLFEKSNLDKVQRNDLHKFLYNNKDIFVTKSDPALGFTDLVKHKILLKPDAKPKYQKPYRLSPDKKDVLRHHLDNLLEQGIISPVFPDEDLPITSPIVLVTKRVHGTKQGPPYDKDSSLSQFRFCCDFRYLNSQCKIFSYNIPDLQDLTESFSQRKPNFITSIDMSSGFFQMKIDPSSSKYTAFNTCFGTYKFNRLPMGLSSAPNSFQLLMDKVLSGLTFRSCLCYLDDVLICSETFQEHINDLTDVFNRFRSAGLKLNPKKCQFAEQSCIFLGHHISSKGIKPPPDRVQALQTYPSPRNLKELRRALGLFGWFRKFIPNYSEITQSLTKLLRKGALFQWNKEQETALNALKTRLLNSEILAFPQFNLPFYLAVDSSSKGIGYMLYQKHPDENKNIEKVRVVRFGSKALNHWQRSYGPTKLELLGVVTSVTDCSSYLRGNEFIVECDHKALRPLIEKQLKGAIYDRWLAILQQYNFEIRYKPAAQMQVPDALSRCIGSDVSGENSSPAEDDLFFPYVQETTGQISILNPVENNTQTLNFIDFETEETDHDAGYTADTEDEYISPKFSENHCVSTVFTLPKYRPIEQTEDKANRNVLHEFDPLKVKTQDEPLNDEIDCSSALNLHEREWLKFTNASNLNDISVNAVQKILLGEKSDNELTNESQKNNDISTEDDTSIENKPVPIVSSDEELVKRSIELFARSDFSPDSVKELQQNDVNLRQIINYLKMEFCHILQRDARRLILRSADYSLMNNLLFHTRNAKCKRTSDHMPKYQLALPNILIRPTMEIFHDSPMGGHGGIQNTIDLISEHFYFDKLPSLVTEYVKSCHDCQSRKMTKAHTKTGIISYRTPSGPFQIWQVDSYGPLPISQRSYTHILSAIDMFSKFVYNVPIPNCDAMTVSYALFDMFCQFGVCDTIISDNGSEFISNCTKEVCKLLEIRQNFTPSMIHHCLGACERTHRTLAERLTPYIQKERNGTVYYLPLRFL</sequence>
<dbReference type="AlphaFoldDB" id="A0A8S3VJE7"/>
<evidence type="ECO:0000256" key="2">
    <source>
        <dbReference type="ARBA" id="ARBA00022695"/>
    </source>
</evidence>
<dbReference type="PANTHER" id="PTHR37984:SF5">
    <property type="entry name" value="PROTEIN NYNRIN-LIKE"/>
    <property type="match status" value="1"/>
</dbReference>
<dbReference type="FunFam" id="1.10.340.70:FF:000001">
    <property type="entry name" value="Retrovirus-related Pol polyprotein from transposon gypsy-like Protein"/>
    <property type="match status" value="1"/>
</dbReference>
<evidence type="ECO:0000313" key="14">
    <source>
        <dbReference type="EMBL" id="CAG2254940.1"/>
    </source>
</evidence>
<dbReference type="Pfam" id="PF17921">
    <property type="entry name" value="Integrase_H2C2"/>
    <property type="match status" value="1"/>
</dbReference>
<dbReference type="InterPro" id="IPR050951">
    <property type="entry name" value="Retrovirus_Pol_polyprotein"/>
</dbReference>
<dbReference type="Proteomes" id="UP000683360">
    <property type="component" value="Unassembled WGS sequence"/>
</dbReference>
<feature type="domain" description="Integrase catalytic" evidence="13">
    <location>
        <begin position="1138"/>
        <end position="1274"/>
    </location>
</feature>
<dbReference type="Pfam" id="PF00665">
    <property type="entry name" value="rve"/>
    <property type="match status" value="1"/>
</dbReference>
<dbReference type="PROSITE" id="PS00141">
    <property type="entry name" value="ASP_PROTEASE"/>
    <property type="match status" value="1"/>
</dbReference>
<dbReference type="GO" id="GO:0004190">
    <property type="term" value="F:aspartic-type endopeptidase activity"/>
    <property type="evidence" value="ECO:0007669"/>
    <property type="project" value="InterPro"/>
</dbReference>
<evidence type="ECO:0000256" key="5">
    <source>
        <dbReference type="ARBA" id="ARBA00022801"/>
    </source>
</evidence>
<keyword evidence="3" id="KW-0540">Nuclease</keyword>
<dbReference type="InterPro" id="IPR012337">
    <property type="entry name" value="RNaseH-like_sf"/>
</dbReference>
<evidence type="ECO:0000256" key="4">
    <source>
        <dbReference type="ARBA" id="ARBA00022759"/>
    </source>
</evidence>
<reference evidence="14" key="1">
    <citation type="submission" date="2021-03" db="EMBL/GenBank/DDBJ databases">
        <authorList>
            <person name="Bekaert M."/>
        </authorList>
    </citation>
    <scope>NUCLEOTIDE SEQUENCE</scope>
</reference>
<keyword evidence="15" id="KW-1185">Reference proteome</keyword>
<comment type="caution">
    <text evidence="14">The sequence shown here is derived from an EMBL/GenBank/DDBJ whole genome shotgun (WGS) entry which is preliminary data.</text>
</comment>
<dbReference type="InterPro" id="IPR036397">
    <property type="entry name" value="RNaseH_sf"/>
</dbReference>
<dbReference type="SUPFAM" id="SSF50630">
    <property type="entry name" value="Acid proteases"/>
    <property type="match status" value="1"/>
</dbReference>
<evidence type="ECO:0000313" key="15">
    <source>
        <dbReference type="Proteomes" id="UP000683360"/>
    </source>
</evidence>
<dbReference type="InterPro" id="IPR041588">
    <property type="entry name" value="Integrase_H2C2"/>
</dbReference>
<evidence type="ECO:0000256" key="9">
    <source>
        <dbReference type="ARBA" id="ARBA00022918"/>
    </source>
</evidence>
<dbReference type="Gene3D" id="3.30.70.270">
    <property type="match status" value="2"/>
</dbReference>
<dbReference type="FunFam" id="3.30.70.270:FF:000020">
    <property type="entry name" value="Transposon Tf2-6 polyprotein-like Protein"/>
    <property type="match status" value="1"/>
</dbReference>
<dbReference type="CDD" id="cd01647">
    <property type="entry name" value="RT_LTR"/>
    <property type="match status" value="1"/>
</dbReference>
<feature type="compositionally biased region" description="Polar residues" evidence="11">
    <location>
        <begin position="947"/>
        <end position="958"/>
    </location>
</feature>
<dbReference type="OrthoDB" id="6139737at2759"/>
<dbReference type="GO" id="GO:0003723">
    <property type="term" value="F:RNA binding"/>
    <property type="evidence" value="ECO:0007669"/>
    <property type="project" value="UniProtKB-KW"/>
</dbReference>
<feature type="domain" description="Reverse transcriptase" evidence="12">
    <location>
        <begin position="371"/>
        <end position="567"/>
    </location>
</feature>
<accession>A0A8S3VJE7</accession>
<dbReference type="Pfam" id="PF17919">
    <property type="entry name" value="RT_RNaseH_2"/>
    <property type="match status" value="1"/>
</dbReference>
<dbReference type="SUPFAM" id="SSF56672">
    <property type="entry name" value="DNA/RNA polymerases"/>
    <property type="match status" value="1"/>
</dbReference>
<dbReference type="InterPro" id="IPR043502">
    <property type="entry name" value="DNA/RNA_pol_sf"/>
</dbReference>
<evidence type="ECO:0000256" key="6">
    <source>
        <dbReference type="ARBA" id="ARBA00022842"/>
    </source>
</evidence>
<evidence type="ECO:0000256" key="1">
    <source>
        <dbReference type="ARBA" id="ARBA00022679"/>
    </source>
</evidence>
<dbReference type="EMBL" id="CAJPWZ010003256">
    <property type="protein sequence ID" value="CAG2254940.1"/>
    <property type="molecule type" value="Genomic_DNA"/>
</dbReference>
<dbReference type="InterPro" id="IPR000477">
    <property type="entry name" value="RT_dom"/>
</dbReference>
<keyword evidence="7" id="KW-0694">RNA-binding</keyword>
<dbReference type="GO" id="GO:0003964">
    <property type="term" value="F:RNA-directed DNA polymerase activity"/>
    <property type="evidence" value="ECO:0007669"/>
    <property type="project" value="UniProtKB-KW"/>
</dbReference>
<keyword evidence="2" id="KW-0548">Nucleotidyltransferase</keyword>
<evidence type="ECO:0008006" key="16">
    <source>
        <dbReference type="Google" id="ProtNLM"/>
    </source>
</evidence>
<proteinExistence type="predicted"/>
<dbReference type="InterPro" id="IPR001969">
    <property type="entry name" value="Aspartic_peptidase_AS"/>
</dbReference>
<dbReference type="CDD" id="cd00303">
    <property type="entry name" value="retropepsin_like"/>
    <property type="match status" value="1"/>
</dbReference>
<evidence type="ECO:0000259" key="12">
    <source>
        <dbReference type="PROSITE" id="PS50878"/>
    </source>
</evidence>
<dbReference type="GO" id="GO:0004519">
    <property type="term" value="F:endonuclease activity"/>
    <property type="evidence" value="ECO:0007669"/>
    <property type="project" value="UniProtKB-KW"/>
</dbReference>
<dbReference type="Gene3D" id="2.40.70.10">
    <property type="entry name" value="Acid Proteases"/>
    <property type="match status" value="1"/>
</dbReference>
<dbReference type="Gene3D" id="1.10.340.70">
    <property type="match status" value="1"/>
</dbReference>
<evidence type="ECO:0000256" key="11">
    <source>
        <dbReference type="SAM" id="MobiDB-lite"/>
    </source>
</evidence>
<evidence type="ECO:0000259" key="13">
    <source>
        <dbReference type="PROSITE" id="PS50994"/>
    </source>
</evidence>
<dbReference type="PROSITE" id="PS50878">
    <property type="entry name" value="RT_POL"/>
    <property type="match status" value="1"/>
</dbReference>
<keyword evidence="8" id="KW-0229">DNA integration</keyword>